<dbReference type="InterPro" id="IPR011006">
    <property type="entry name" value="CheY-like_superfamily"/>
</dbReference>
<dbReference type="SUPFAM" id="SSF52172">
    <property type="entry name" value="CheY-like"/>
    <property type="match status" value="1"/>
</dbReference>
<dbReference type="InterPro" id="IPR020449">
    <property type="entry name" value="Tscrpt_reg_AraC-type_HTH"/>
</dbReference>
<organism evidence="7 8">
    <name type="scientific">Paenibacillus abyssi</name>
    <dbReference type="NCBI Taxonomy" id="1340531"/>
    <lineage>
        <taxon>Bacteria</taxon>
        <taxon>Bacillati</taxon>
        <taxon>Bacillota</taxon>
        <taxon>Bacilli</taxon>
        <taxon>Bacillales</taxon>
        <taxon>Paenibacillaceae</taxon>
        <taxon>Paenibacillus</taxon>
    </lineage>
</organism>
<dbReference type="SMART" id="SM00342">
    <property type="entry name" value="HTH_ARAC"/>
    <property type="match status" value="1"/>
</dbReference>
<dbReference type="InterPro" id="IPR018062">
    <property type="entry name" value="HTH_AraC-typ_CS"/>
</dbReference>
<dbReference type="PANTHER" id="PTHR43280:SF2">
    <property type="entry name" value="HTH-TYPE TRANSCRIPTIONAL REGULATOR EXSA"/>
    <property type="match status" value="1"/>
</dbReference>
<feature type="domain" description="HTH araC/xylS-type" evidence="5">
    <location>
        <begin position="152"/>
        <end position="250"/>
    </location>
</feature>
<dbReference type="PROSITE" id="PS50110">
    <property type="entry name" value="RESPONSE_REGULATORY"/>
    <property type="match status" value="1"/>
</dbReference>
<dbReference type="SUPFAM" id="SSF46689">
    <property type="entry name" value="Homeodomain-like"/>
    <property type="match status" value="2"/>
</dbReference>
<dbReference type="Proteomes" id="UP000644756">
    <property type="component" value="Unassembled WGS sequence"/>
</dbReference>
<dbReference type="PRINTS" id="PR00032">
    <property type="entry name" value="HTHARAC"/>
</dbReference>
<dbReference type="GO" id="GO:0000160">
    <property type="term" value="P:phosphorelay signal transduction system"/>
    <property type="evidence" value="ECO:0007669"/>
    <property type="project" value="InterPro"/>
</dbReference>
<evidence type="ECO:0000256" key="2">
    <source>
        <dbReference type="ARBA" id="ARBA00023125"/>
    </source>
</evidence>
<evidence type="ECO:0000313" key="7">
    <source>
        <dbReference type="EMBL" id="GGG25962.1"/>
    </source>
</evidence>
<dbReference type="EMBL" id="BMGR01000024">
    <property type="protein sequence ID" value="GGG25962.1"/>
    <property type="molecule type" value="Genomic_DNA"/>
</dbReference>
<keyword evidence="4" id="KW-0597">Phosphoprotein</keyword>
<evidence type="ECO:0000313" key="8">
    <source>
        <dbReference type="Proteomes" id="UP000644756"/>
    </source>
</evidence>
<keyword evidence="8" id="KW-1185">Reference proteome</keyword>
<dbReference type="CDD" id="cd00156">
    <property type="entry name" value="REC"/>
    <property type="match status" value="1"/>
</dbReference>
<evidence type="ECO:0000256" key="1">
    <source>
        <dbReference type="ARBA" id="ARBA00023015"/>
    </source>
</evidence>
<feature type="modified residue" description="4-aspartylphosphate" evidence="4">
    <location>
        <position position="57"/>
    </location>
</feature>
<dbReference type="InterPro" id="IPR018060">
    <property type="entry name" value="HTH_AraC"/>
</dbReference>
<evidence type="ECO:0000259" key="5">
    <source>
        <dbReference type="PROSITE" id="PS01124"/>
    </source>
</evidence>
<dbReference type="SMART" id="SM00448">
    <property type="entry name" value="REC"/>
    <property type="match status" value="1"/>
</dbReference>
<dbReference type="PANTHER" id="PTHR43280">
    <property type="entry name" value="ARAC-FAMILY TRANSCRIPTIONAL REGULATOR"/>
    <property type="match status" value="1"/>
</dbReference>
<dbReference type="Gene3D" id="3.40.50.2300">
    <property type="match status" value="1"/>
</dbReference>
<dbReference type="AlphaFoldDB" id="A0A917LI84"/>
<comment type="caution">
    <text evidence="7">The sequence shown here is derived from an EMBL/GenBank/DDBJ whole genome shotgun (WGS) entry which is preliminary data.</text>
</comment>
<keyword evidence="1" id="KW-0805">Transcription regulation</keyword>
<gene>
    <name evidence="7" type="ORF">GCM10010916_47930</name>
</gene>
<proteinExistence type="predicted"/>
<evidence type="ECO:0000256" key="3">
    <source>
        <dbReference type="ARBA" id="ARBA00023163"/>
    </source>
</evidence>
<dbReference type="InterPro" id="IPR001789">
    <property type="entry name" value="Sig_transdc_resp-reg_receiver"/>
</dbReference>
<keyword evidence="2" id="KW-0238">DNA-binding</keyword>
<dbReference type="Gene3D" id="1.10.10.60">
    <property type="entry name" value="Homeodomain-like"/>
    <property type="match status" value="2"/>
</dbReference>
<accession>A0A917LI84</accession>
<evidence type="ECO:0008006" key="9">
    <source>
        <dbReference type="Google" id="ProtNLM"/>
    </source>
</evidence>
<dbReference type="PROSITE" id="PS01124">
    <property type="entry name" value="HTH_ARAC_FAMILY_2"/>
    <property type="match status" value="1"/>
</dbReference>
<dbReference type="PROSITE" id="PS00041">
    <property type="entry name" value="HTH_ARAC_FAMILY_1"/>
    <property type="match status" value="1"/>
</dbReference>
<dbReference type="Pfam" id="PF00072">
    <property type="entry name" value="Response_reg"/>
    <property type="match status" value="1"/>
</dbReference>
<protein>
    <recommendedName>
        <fullName evidence="9">DNA-binding response regulator</fullName>
    </recommendedName>
</protein>
<reference evidence="7" key="1">
    <citation type="journal article" date="2014" name="Int. J. Syst. Evol. Microbiol.">
        <title>Complete genome sequence of Corynebacterium casei LMG S-19264T (=DSM 44701T), isolated from a smear-ripened cheese.</title>
        <authorList>
            <consortium name="US DOE Joint Genome Institute (JGI-PGF)"/>
            <person name="Walter F."/>
            <person name="Albersmeier A."/>
            <person name="Kalinowski J."/>
            <person name="Ruckert C."/>
        </authorList>
    </citation>
    <scope>NUCLEOTIDE SEQUENCE</scope>
    <source>
        <strain evidence="7">CGMCC 1.12987</strain>
    </source>
</reference>
<feature type="domain" description="Response regulatory" evidence="6">
    <location>
        <begin position="5"/>
        <end position="122"/>
    </location>
</feature>
<name>A0A917LI84_9BACL</name>
<evidence type="ECO:0000259" key="6">
    <source>
        <dbReference type="PROSITE" id="PS50110"/>
    </source>
</evidence>
<dbReference type="GO" id="GO:0003700">
    <property type="term" value="F:DNA-binding transcription factor activity"/>
    <property type="evidence" value="ECO:0007669"/>
    <property type="project" value="InterPro"/>
</dbReference>
<sequence length="257" mass="29069">MVVAGVLIIDDEAESRQHIRLIIEESQYNYLSIYEAGSADRGLVLLKQNQPDIVILDLSLPDMDGVKLGKKVLELKPQVSIIVATHLKMFDMVQLCMNEGFSRYFLKPLSNVELLTSLDRLLLPNLMKETNVLGNAGAPKKPVEIDLGNPIQSVIRYIHSHFYEPITLNDVADWVYLSASHFSRLFKAEMGVTFIEYLTKYRVEQSKRLIKVTSLPIEVIANNTGFANAGYFATTFKRLEGKTPTEYRSLFSGFMSE</sequence>
<dbReference type="GO" id="GO:0043565">
    <property type="term" value="F:sequence-specific DNA binding"/>
    <property type="evidence" value="ECO:0007669"/>
    <property type="project" value="InterPro"/>
</dbReference>
<evidence type="ECO:0000256" key="4">
    <source>
        <dbReference type="PROSITE-ProRule" id="PRU00169"/>
    </source>
</evidence>
<dbReference type="InterPro" id="IPR009057">
    <property type="entry name" value="Homeodomain-like_sf"/>
</dbReference>
<reference evidence="7" key="2">
    <citation type="submission" date="2020-09" db="EMBL/GenBank/DDBJ databases">
        <authorList>
            <person name="Sun Q."/>
            <person name="Zhou Y."/>
        </authorList>
    </citation>
    <scope>NUCLEOTIDE SEQUENCE</scope>
    <source>
        <strain evidence="7">CGMCC 1.12987</strain>
    </source>
</reference>
<keyword evidence="3" id="KW-0804">Transcription</keyword>
<dbReference type="Pfam" id="PF12833">
    <property type="entry name" value="HTH_18"/>
    <property type="match status" value="1"/>
</dbReference>